<dbReference type="InterPro" id="IPR009683">
    <property type="entry name" value="Extensin-like_C"/>
</dbReference>
<accession>A0A0K1QEU5</accession>
<dbReference type="PATRIC" id="fig|1391654.3.peg.11044"/>
<organism evidence="3 4">
    <name type="scientific">Labilithrix luteola</name>
    <dbReference type="NCBI Taxonomy" id="1391654"/>
    <lineage>
        <taxon>Bacteria</taxon>
        <taxon>Pseudomonadati</taxon>
        <taxon>Myxococcota</taxon>
        <taxon>Polyangia</taxon>
        <taxon>Polyangiales</taxon>
        <taxon>Labilitrichaceae</taxon>
        <taxon>Labilithrix</taxon>
    </lineage>
</organism>
<dbReference type="AlphaFoldDB" id="A0A0K1QEU5"/>
<feature type="region of interest" description="Disordered" evidence="1">
    <location>
        <begin position="1"/>
        <end position="23"/>
    </location>
</feature>
<evidence type="ECO:0000259" key="2">
    <source>
        <dbReference type="Pfam" id="PF06904"/>
    </source>
</evidence>
<dbReference type="Proteomes" id="UP000064967">
    <property type="component" value="Chromosome"/>
</dbReference>
<sequence>MPLGVPAAQATESAEEAPPHNDEDELAEVDAFAADRSANGSPFIEAPGMAVGLSTASAVLPYGGAPPSARYVTMDRKTCEAELVHRRIPFDRVDEARGVVAPVRLTGPLWGVAFHSNLPSKQRKTSVYEIYDCRLVLALDDFARILSRYDIVDVTHLSVYRPPPQRTPLKGPGRRHSGALAIDAALFKTRDGRTLSVLKDFNGRIGAKTCSSTGTPSKLSANATTLRQLVCEAADARLFNVLLTPDFNWAHRNHFHLEVTSGARWIYVK</sequence>
<dbReference type="EMBL" id="CP012333">
    <property type="protein sequence ID" value="AKV04238.1"/>
    <property type="molecule type" value="Genomic_DNA"/>
</dbReference>
<name>A0A0K1QEU5_9BACT</name>
<evidence type="ECO:0000313" key="4">
    <source>
        <dbReference type="Proteomes" id="UP000064967"/>
    </source>
</evidence>
<proteinExistence type="predicted"/>
<dbReference type="STRING" id="1391654.AKJ09_10901"/>
<keyword evidence="4" id="KW-1185">Reference proteome</keyword>
<dbReference type="Pfam" id="PF06904">
    <property type="entry name" value="Extensin-like_C"/>
    <property type="match status" value="1"/>
</dbReference>
<evidence type="ECO:0000256" key="1">
    <source>
        <dbReference type="SAM" id="MobiDB-lite"/>
    </source>
</evidence>
<evidence type="ECO:0000313" key="3">
    <source>
        <dbReference type="EMBL" id="AKV04238.1"/>
    </source>
</evidence>
<dbReference type="KEGG" id="llu:AKJ09_10901"/>
<protein>
    <recommendedName>
        <fullName evidence="2">Extensin-like C-terminal domain-containing protein</fullName>
    </recommendedName>
</protein>
<feature type="domain" description="Extensin-like C-terminal" evidence="2">
    <location>
        <begin position="138"/>
        <end position="261"/>
    </location>
</feature>
<reference evidence="3 4" key="1">
    <citation type="submission" date="2015-08" db="EMBL/GenBank/DDBJ databases">
        <authorList>
            <person name="Babu N.S."/>
            <person name="Beckwith C.J."/>
            <person name="Beseler K.G."/>
            <person name="Brison A."/>
            <person name="Carone J.V."/>
            <person name="Caskin T.P."/>
            <person name="Diamond M."/>
            <person name="Durham M.E."/>
            <person name="Foxe J.M."/>
            <person name="Go M."/>
            <person name="Henderson B.A."/>
            <person name="Jones I.B."/>
            <person name="McGettigan J.A."/>
            <person name="Micheletti S.J."/>
            <person name="Nasrallah M.E."/>
            <person name="Ortiz D."/>
            <person name="Piller C.R."/>
            <person name="Privatt S.R."/>
            <person name="Schneider S.L."/>
            <person name="Sharp S."/>
            <person name="Smith T.C."/>
            <person name="Stanton J.D."/>
            <person name="Ullery H.E."/>
            <person name="Wilson R.J."/>
            <person name="Serrano M.G."/>
            <person name="Buck G."/>
            <person name="Lee V."/>
            <person name="Wang Y."/>
            <person name="Carvalho R."/>
            <person name="Voegtly L."/>
            <person name="Shi R."/>
            <person name="Duckworth R."/>
            <person name="Johnson A."/>
            <person name="Loviza R."/>
            <person name="Walstead R."/>
            <person name="Shah Z."/>
            <person name="Kiflezghi M."/>
            <person name="Wade K."/>
            <person name="Ball S.L."/>
            <person name="Bradley K.W."/>
            <person name="Asai D.J."/>
            <person name="Bowman C.A."/>
            <person name="Russell D.A."/>
            <person name="Pope W.H."/>
            <person name="Jacobs-Sera D."/>
            <person name="Hendrix R.W."/>
            <person name="Hatfull G.F."/>
        </authorList>
    </citation>
    <scope>NUCLEOTIDE SEQUENCE [LARGE SCALE GENOMIC DNA]</scope>
    <source>
        <strain evidence="3 4">DSM 27648</strain>
    </source>
</reference>
<gene>
    <name evidence="3" type="ORF">AKJ09_10901</name>
</gene>